<dbReference type="AlphaFoldDB" id="A0A383BMU9"/>
<dbReference type="EMBL" id="UINC01201748">
    <property type="protein sequence ID" value="SVE21224.1"/>
    <property type="molecule type" value="Genomic_DNA"/>
</dbReference>
<feature type="domain" description="Helix-turn-helix" evidence="2">
    <location>
        <begin position="10"/>
        <end position="58"/>
    </location>
</feature>
<evidence type="ECO:0000256" key="1">
    <source>
        <dbReference type="SAM" id="MobiDB-lite"/>
    </source>
</evidence>
<protein>
    <recommendedName>
        <fullName evidence="2">Helix-turn-helix domain-containing protein</fullName>
    </recommendedName>
</protein>
<evidence type="ECO:0000259" key="2">
    <source>
        <dbReference type="Pfam" id="PF12728"/>
    </source>
</evidence>
<sequence>MVIADDDRLVLTIEEAGKLLGLGRSGTYEAARRGDIPTLRIGSRILVPKVALLKLLEETARWARLRNSCPRPDLSPRQESMVGETEETEA</sequence>
<name>A0A383BMU9_9ZZZZ</name>
<reference evidence="3" key="1">
    <citation type="submission" date="2018-05" db="EMBL/GenBank/DDBJ databases">
        <authorList>
            <person name="Lanie J.A."/>
            <person name="Ng W.-L."/>
            <person name="Kazmierczak K.M."/>
            <person name="Andrzejewski T.M."/>
            <person name="Davidsen T.M."/>
            <person name="Wayne K.J."/>
            <person name="Tettelin H."/>
            <person name="Glass J.I."/>
            <person name="Rusch D."/>
            <person name="Podicherti R."/>
            <person name="Tsui H.-C.T."/>
            <person name="Winkler M.E."/>
        </authorList>
    </citation>
    <scope>NUCLEOTIDE SEQUENCE</scope>
</reference>
<accession>A0A383BMU9</accession>
<dbReference type="GO" id="GO:0003677">
    <property type="term" value="F:DNA binding"/>
    <property type="evidence" value="ECO:0007669"/>
    <property type="project" value="InterPro"/>
</dbReference>
<feature type="region of interest" description="Disordered" evidence="1">
    <location>
        <begin position="68"/>
        <end position="90"/>
    </location>
</feature>
<proteinExistence type="predicted"/>
<dbReference type="NCBIfam" id="TIGR01764">
    <property type="entry name" value="excise"/>
    <property type="match status" value="1"/>
</dbReference>
<dbReference type="InterPro" id="IPR010093">
    <property type="entry name" value="SinI_DNA-bd"/>
</dbReference>
<gene>
    <name evidence="3" type="ORF">METZ01_LOCUS474078</name>
</gene>
<dbReference type="Pfam" id="PF12728">
    <property type="entry name" value="HTH_17"/>
    <property type="match status" value="1"/>
</dbReference>
<organism evidence="3">
    <name type="scientific">marine metagenome</name>
    <dbReference type="NCBI Taxonomy" id="408172"/>
    <lineage>
        <taxon>unclassified sequences</taxon>
        <taxon>metagenomes</taxon>
        <taxon>ecological metagenomes</taxon>
    </lineage>
</organism>
<evidence type="ECO:0000313" key="3">
    <source>
        <dbReference type="EMBL" id="SVE21224.1"/>
    </source>
</evidence>
<dbReference type="InterPro" id="IPR041657">
    <property type="entry name" value="HTH_17"/>
</dbReference>